<organism evidence="10 11">
    <name type="scientific">Ceratosolen solmsi marchali</name>
    <dbReference type="NCBI Taxonomy" id="326594"/>
    <lineage>
        <taxon>Eukaryota</taxon>
        <taxon>Metazoa</taxon>
        <taxon>Ecdysozoa</taxon>
        <taxon>Arthropoda</taxon>
        <taxon>Hexapoda</taxon>
        <taxon>Insecta</taxon>
        <taxon>Pterygota</taxon>
        <taxon>Neoptera</taxon>
        <taxon>Endopterygota</taxon>
        <taxon>Hymenoptera</taxon>
        <taxon>Apocrita</taxon>
        <taxon>Proctotrupomorpha</taxon>
        <taxon>Chalcidoidea</taxon>
        <taxon>Agaonidae</taxon>
        <taxon>Agaoninae</taxon>
        <taxon>Ceratosolen</taxon>
    </lineage>
</organism>
<dbReference type="RefSeq" id="XP_011503683.1">
    <property type="nucleotide sequence ID" value="XM_011505381.1"/>
</dbReference>
<gene>
    <name evidence="11" type="primary">LOC105366816</name>
</gene>
<evidence type="ECO:0000256" key="6">
    <source>
        <dbReference type="ARBA" id="ARBA00022982"/>
    </source>
</evidence>
<keyword evidence="8" id="KW-1015">Disulfide bond</keyword>
<dbReference type="KEGG" id="csol:105366816"/>
<keyword evidence="10" id="KW-1185">Reference proteome</keyword>
<keyword evidence="9" id="KW-0999">Mitochondrion inner membrane</keyword>
<keyword evidence="4 9" id="KW-0679">Respiratory chain</keyword>
<dbReference type="PANTHER" id="PTHR13344:SF0">
    <property type="entry name" value="NADH DEHYDROGENASE [UBIQUINONE] 1 ALPHA SUBCOMPLEX SUBUNIT 8"/>
    <property type="match status" value="1"/>
</dbReference>
<comment type="function">
    <text evidence="1 9">Accessory subunit of the mitochondrial membrane respiratory chain NADH dehydrogenase (Complex I), that is believed not to be involved in catalysis. Complex I functions in the transfer of electrons from NADH to the respiratory chain. The immediate electron acceptor for the enzyme is believed to be ubiquinone.</text>
</comment>
<dbReference type="GeneID" id="105366816"/>
<evidence type="ECO:0000256" key="7">
    <source>
        <dbReference type="ARBA" id="ARBA00023128"/>
    </source>
</evidence>
<sequence>MVQTESIVLPSVDELNVNEVNLTYPVLKAAAFHLGKYCEFKNNEFMLCKCEQSDPRECIEEGKLVTACTLDFFKQLKKHCKDEFSQYYNCIDKASFNYRFNPCRKTQSVFDKCVLNNLNIERPMFGYYAQVKVHDSSRPKPKYNIIEFPVYAAPVSRDEPLLPPKYNSRRLWSQ</sequence>
<keyword evidence="5" id="KW-0677">Repeat</keyword>
<evidence type="ECO:0000256" key="1">
    <source>
        <dbReference type="ARBA" id="ARBA00003195"/>
    </source>
</evidence>
<evidence type="ECO:0000256" key="3">
    <source>
        <dbReference type="ARBA" id="ARBA00022448"/>
    </source>
</evidence>
<comment type="subcellular location">
    <subcellularLocation>
        <location evidence="9">Mitochondrion inner membrane</location>
    </subcellularLocation>
</comment>
<keyword evidence="7 9" id="KW-0496">Mitochondrion</keyword>
<dbReference type="Proteomes" id="UP000695007">
    <property type="component" value="Unplaced"/>
</dbReference>
<evidence type="ECO:0000256" key="9">
    <source>
        <dbReference type="PIRNR" id="PIRNR017016"/>
    </source>
</evidence>
<proteinExistence type="inferred from homology"/>
<reference evidence="11" key="1">
    <citation type="submission" date="2025-08" db="UniProtKB">
        <authorList>
            <consortium name="RefSeq"/>
        </authorList>
    </citation>
    <scope>IDENTIFICATION</scope>
</reference>
<dbReference type="AlphaFoldDB" id="A0AAJ7E0Z8"/>
<evidence type="ECO:0000256" key="2">
    <source>
        <dbReference type="ARBA" id="ARBA00010705"/>
    </source>
</evidence>
<evidence type="ECO:0000256" key="5">
    <source>
        <dbReference type="ARBA" id="ARBA00022737"/>
    </source>
</evidence>
<keyword evidence="3 9" id="KW-0813">Transport</keyword>
<evidence type="ECO:0000256" key="4">
    <source>
        <dbReference type="ARBA" id="ARBA00022660"/>
    </source>
</evidence>
<dbReference type="InterPro" id="IPR016680">
    <property type="entry name" value="NDUFA8"/>
</dbReference>
<dbReference type="GO" id="GO:0006120">
    <property type="term" value="P:mitochondrial electron transport, NADH to ubiquinone"/>
    <property type="evidence" value="ECO:0007669"/>
    <property type="project" value="InterPro"/>
</dbReference>
<dbReference type="PANTHER" id="PTHR13344">
    <property type="entry name" value="NADH-UBIQUINONE OXIDOREDUCTASE"/>
    <property type="match status" value="1"/>
</dbReference>
<evidence type="ECO:0000256" key="8">
    <source>
        <dbReference type="ARBA" id="ARBA00023157"/>
    </source>
</evidence>
<name>A0AAJ7E0Z8_9HYME</name>
<keyword evidence="6 9" id="KW-0249">Electron transport</keyword>
<dbReference type="GO" id="GO:0005743">
    <property type="term" value="C:mitochondrial inner membrane"/>
    <property type="evidence" value="ECO:0007669"/>
    <property type="project" value="UniProtKB-SubCell"/>
</dbReference>
<dbReference type="PIRSF" id="PIRSF017016">
    <property type="entry name" value="NDUA8"/>
    <property type="match status" value="1"/>
</dbReference>
<dbReference type="CTD" id="37946"/>
<evidence type="ECO:0000313" key="11">
    <source>
        <dbReference type="RefSeq" id="XP_011503683.1"/>
    </source>
</evidence>
<comment type="similarity">
    <text evidence="2 9">Belongs to the complex I NDUFA8 subunit family.</text>
</comment>
<evidence type="ECO:0000313" key="10">
    <source>
        <dbReference type="Proteomes" id="UP000695007"/>
    </source>
</evidence>
<protein>
    <recommendedName>
        <fullName evidence="9">NADH dehydrogenase [ubiquinone] 1 alpha subcomplex subunit 8</fullName>
    </recommendedName>
</protein>
<accession>A0AAJ7E0Z8</accession>
<keyword evidence="9" id="KW-0472">Membrane</keyword>